<accession>A0A9N9WVD0</accession>
<feature type="domain" description="C2H2-type" evidence="7">
    <location>
        <begin position="402"/>
        <end position="429"/>
    </location>
</feature>
<dbReference type="Gene3D" id="3.30.160.60">
    <property type="entry name" value="Classic Zinc Finger"/>
    <property type="match status" value="6"/>
</dbReference>
<feature type="domain" description="C2H2-type" evidence="7">
    <location>
        <begin position="316"/>
        <end position="339"/>
    </location>
</feature>
<reference evidence="9" key="1">
    <citation type="submission" date="2022-01" db="EMBL/GenBank/DDBJ databases">
        <authorList>
            <person name="King R."/>
        </authorList>
    </citation>
    <scope>NUCLEOTIDE SEQUENCE</scope>
</reference>
<dbReference type="GO" id="GO:0008270">
    <property type="term" value="F:zinc ion binding"/>
    <property type="evidence" value="ECO:0007669"/>
    <property type="project" value="UniProtKB-UniRule"/>
</dbReference>
<dbReference type="Proteomes" id="UP001153620">
    <property type="component" value="Chromosome 2"/>
</dbReference>
<evidence type="ECO:0000259" key="7">
    <source>
        <dbReference type="PROSITE" id="PS50157"/>
    </source>
</evidence>
<evidence type="ECO:0000256" key="3">
    <source>
        <dbReference type="ARBA" id="ARBA00022771"/>
    </source>
</evidence>
<keyword evidence="4 6" id="KW-0862">Zinc</keyword>
<feature type="domain" description="C2H2-type" evidence="7">
    <location>
        <begin position="160"/>
        <end position="188"/>
    </location>
</feature>
<feature type="domain" description="ZAD" evidence="8">
    <location>
        <begin position="5"/>
        <end position="78"/>
    </location>
</feature>
<dbReference type="Pfam" id="PF07776">
    <property type="entry name" value="zf-AD"/>
    <property type="match status" value="1"/>
</dbReference>
<protein>
    <submittedName>
        <fullName evidence="9">Uncharacterized protein</fullName>
    </submittedName>
</protein>
<feature type="binding site" evidence="6">
    <location>
        <position position="51"/>
    </location>
    <ligand>
        <name>Zn(2+)</name>
        <dbReference type="ChEBI" id="CHEBI:29105"/>
    </ligand>
</feature>
<dbReference type="Pfam" id="PF00096">
    <property type="entry name" value="zf-C2H2"/>
    <property type="match status" value="4"/>
</dbReference>
<evidence type="ECO:0000313" key="9">
    <source>
        <dbReference type="EMBL" id="CAG9805428.1"/>
    </source>
</evidence>
<dbReference type="SUPFAM" id="SSF57667">
    <property type="entry name" value="beta-beta-alpha zinc fingers"/>
    <property type="match status" value="4"/>
</dbReference>
<name>A0A9N9WVD0_9DIPT</name>
<dbReference type="OrthoDB" id="9411774at2759"/>
<feature type="domain" description="C2H2-type" evidence="7">
    <location>
        <begin position="191"/>
        <end position="214"/>
    </location>
</feature>
<organism evidence="9 10">
    <name type="scientific">Chironomus riparius</name>
    <dbReference type="NCBI Taxonomy" id="315576"/>
    <lineage>
        <taxon>Eukaryota</taxon>
        <taxon>Metazoa</taxon>
        <taxon>Ecdysozoa</taxon>
        <taxon>Arthropoda</taxon>
        <taxon>Hexapoda</taxon>
        <taxon>Insecta</taxon>
        <taxon>Pterygota</taxon>
        <taxon>Neoptera</taxon>
        <taxon>Endopterygota</taxon>
        <taxon>Diptera</taxon>
        <taxon>Nematocera</taxon>
        <taxon>Chironomoidea</taxon>
        <taxon>Chironomidae</taxon>
        <taxon>Chironominae</taxon>
        <taxon>Chironomus</taxon>
    </lineage>
</organism>
<dbReference type="GO" id="GO:0000977">
    <property type="term" value="F:RNA polymerase II transcription regulatory region sequence-specific DNA binding"/>
    <property type="evidence" value="ECO:0007669"/>
    <property type="project" value="TreeGrafter"/>
</dbReference>
<evidence type="ECO:0000256" key="5">
    <source>
        <dbReference type="PROSITE-ProRule" id="PRU00042"/>
    </source>
</evidence>
<keyword evidence="1 6" id="KW-0479">Metal-binding</keyword>
<gene>
    <name evidence="9" type="ORF">CHIRRI_LOCUS8300</name>
</gene>
<dbReference type="PROSITE" id="PS50157">
    <property type="entry name" value="ZINC_FINGER_C2H2_2"/>
    <property type="match status" value="8"/>
</dbReference>
<dbReference type="GO" id="GO:0005634">
    <property type="term" value="C:nucleus"/>
    <property type="evidence" value="ECO:0007669"/>
    <property type="project" value="InterPro"/>
</dbReference>
<sequence>MSILNQCRVCLAERTDLESMFKDDKRTVLDIYLVTGVKIVEIKNQKEAYICKRCIADLTVATEFRKRCRTSDELLKDGFSQVERCFWDSQELNFDSLNVLDAKIKCENEFRQVIKVEPQIEFHSEDEEDYNWKFDDYEDPVHNNTSWNEMALDEETLRSLTCPHCHKKLNTRRSLKYHIQVKHEPQSSKKYECDNCGKAFPNKHPLKRHIHQAHLTVSSKYVKKSDSDMTCILCKVVLKNRKSYRNHVKNKHNKWLDVLFPKVDKKMQQMMKTAVQGETSEDPSCPCSICGKIFKNKRNLAQHEKTHRILQPHEYFYCDLCGNKFKEKLLMQIHIRKRHIQKIRYQCELCPCSYTTNHSLQIHIKVRHKNIREWICNWCGKDFGEKKKLVAHERIHTGEQPYICQYCDAKFTHQTDYRRHKWNHEGRKSFKCQMCGEGFVKRSELISHKNRCLAWRSQQMNVFPQHLPPNMPIN</sequence>
<evidence type="ECO:0000256" key="1">
    <source>
        <dbReference type="ARBA" id="ARBA00022723"/>
    </source>
</evidence>
<dbReference type="PANTHER" id="PTHR24409">
    <property type="entry name" value="ZINC FINGER PROTEIN 142"/>
    <property type="match status" value="1"/>
</dbReference>
<dbReference type="InterPro" id="IPR036236">
    <property type="entry name" value="Znf_C2H2_sf"/>
</dbReference>
<dbReference type="AlphaFoldDB" id="A0A9N9WVD0"/>
<proteinExistence type="predicted"/>
<dbReference type="SMART" id="SM00868">
    <property type="entry name" value="zf-AD"/>
    <property type="match status" value="1"/>
</dbReference>
<feature type="domain" description="C2H2-type" evidence="7">
    <location>
        <begin position="345"/>
        <end position="373"/>
    </location>
</feature>
<evidence type="ECO:0000313" key="10">
    <source>
        <dbReference type="Proteomes" id="UP001153620"/>
    </source>
</evidence>
<dbReference type="EMBL" id="OU895878">
    <property type="protein sequence ID" value="CAG9805428.1"/>
    <property type="molecule type" value="Genomic_DNA"/>
</dbReference>
<dbReference type="PROSITE" id="PS51915">
    <property type="entry name" value="ZAD"/>
    <property type="match status" value="1"/>
</dbReference>
<feature type="binding site" evidence="6">
    <location>
        <position position="7"/>
    </location>
    <ligand>
        <name>Zn(2+)</name>
        <dbReference type="ChEBI" id="CHEBI:29105"/>
    </ligand>
</feature>
<dbReference type="SUPFAM" id="SSF57716">
    <property type="entry name" value="Glucocorticoid receptor-like (DNA-binding domain)"/>
    <property type="match status" value="1"/>
</dbReference>
<evidence type="ECO:0000256" key="2">
    <source>
        <dbReference type="ARBA" id="ARBA00022737"/>
    </source>
</evidence>
<feature type="domain" description="C2H2-type" evidence="7">
    <location>
        <begin position="374"/>
        <end position="401"/>
    </location>
</feature>
<dbReference type="GO" id="GO:0000981">
    <property type="term" value="F:DNA-binding transcription factor activity, RNA polymerase II-specific"/>
    <property type="evidence" value="ECO:0007669"/>
    <property type="project" value="TreeGrafter"/>
</dbReference>
<keyword evidence="2" id="KW-0677">Repeat</keyword>
<dbReference type="InterPro" id="IPR012934">
    <property type="entry name" value="Znf_AD"/>
</dbReference>
<evidence type="ECO:0000256" key="6">
    <source>
        <dbReference type="PROSITE-ProRule" id="PRU01263"/>
    </source>
</evidence>
<keyword evidence="10" id="KW-1185">Reference proteome</keyword>
<dbReference type="PANTHER" id="PTHR24409:SF295">
    <property type="entry name" value="AZ2-RELATED"/>
    <property type="match status" value="1"/>
</dbReference>
<reference evidence="9" key="2">
    <citation type="submission" date="2022-10" db="EMBL/GenBank/DDBJ databases">
        <authorList>
            <consortium name="ENA_rothamsted_submissions"/>
            <consortium name="culmorum"/>
            <person name="King R."/>
        </authorList>
    </citation>
    <scope>NUCLEOTIDE SEQUENCE</scope>
</reference>
<feature type="domain" description="C2H2-type" evidence="7">
    <location>
        <begin position="430"/>
        <end position="449"/>
    </location>
</feature>
<evidence type="ECO:0000256" key="4">
    <source>
        <dbReference type="ARBA" id="ARBA00022833"/>
    </source>
</evidence>
<keyword evidence="3 5" id="KW-0863">Zinc-finger</keyword>
<evidence type="ECO:0000259" key="8">
    <source>
        <dbReference type="PROSITE" id="PS51915"/>
    </source>
</evidence>
<dbReference type="PROSITE" id="PS00028">
    <property type="entry name" value="ZINC_FINGER_C2H2_1"/>
    <property type="match status" value="6"/>
</dbReference>
<feature type="binding site" evidence="6">
    <location>
        <position position="10"/>
    </location>
    <ligand>
        <name>Zn(2+)</name>
        <dbReference type="ChEBI" id="CHEBI:29105"/>
    </ligand>
</feature>
<dbReference type="InterPro" id="IPR013087">
    <property type="entry name" value="Znf_C2H2_type"/>
</dbReference>
<feature type="domain" description="C2H2-type" evidence="7">
    <location>
        <begin position="285"/>
        <end position="312"/>
    </location>
</feature>
<dbReference type="SMART" id="SM00355">
    <property type="entry name" value="ZnF_C2H2"/>
    <property type="match status" value="9"/>
</dbReference>
<feature type="binding site" evidence="6">
    <location>
        <position position="54"/>
    </location>
    <ligand>
        <name>Zn(2+)</name>
        <dbReference type="ChEBI" id="CHEBI:29105"/>
    </ligand>
</feature>